<feature type="transmembrane region" description="Helical" evidence="1">
    <location>
        <begin position="20"/>
        <end position="38"/>
    </location>
</feature>
<feature type="transmembrane region" description="Helical" evidence="1">
    <location>
        <begin position="120"/>
        <end position="141"/>
    </location>
</feature>
<gene>
    <name evidence="3" type="ORF">MSAN_00291100</name>
</gene>
<dbReference type="EMBL" id="JACAZH010000002">
    <property type="protein sequence ID" value="KAF7374100.1"/>
    <property type="molecule type" value="Genomic_DNA"/>
</dbReference>
<dbReference type="InterPro" id="IPR045339">
    <property type="entry name" value="DUF6534"/>
</dbReference>
<keyword evidence="1" id="KW-0812">Transmembrane</keyword>
<dbReference type="AlphaFoldDB" id="A0A8H6Z7R8"/>
<feature type="transmembrane region" description="Helical" evidence="1">
    <location>
        <begin position="161"/>
        <end position="184"/>
    </location>
</feature>
<keyword evidence="4" id="KW-1185">Reference proteome</keyword>
<dbReference type="Pfam" id="PF20152">
    <property type="entry name" value="DUF6534"/>
    <property type="match status" value="1"/>
</dbReference>
<name>A0A8H6Z7R8_9AGAR</name>
<evidence type="ECO:0000313" key="4">
    <source>
        <dbReference type="Proteomes" id="UP000623467"/>
    </source>
</evidence>
<comment type="caution">
    <text evidence="3">The sequence shown here is derived from an EMBL/GenBank/DDBJ whole genome shotgun (WGS) entry which is preliminary data.</text>
</comment>
<dbReference type="OrthoDB" id="2681808at2759"/>
<dbReference type="Proteomes" id="UP000623467">
    <property type="component" value="Unassembled WGS sequence"/>
</dbReference>
<reference evidence="3" key="1">
    <citation type="submission" date="2020-05" db="EMBL/GenBank/DDBJ databases">
        <title>Mycena genomes resolve the evolution of fungal bioluminescence.</title>
        <authorList>
            <person name="Tsai I.J."/>
        </authorList>
    </citation>
    <scope>NUCLEOTIDE SEQUENCE</scope>
    <source>
        <strain evidence="3">160909Yilan</strain>
    </source>
</reference>
<evidence type="ECO:0000313" key="3">
    <source>
        <dbReference type="EMBL" id="KAF7374100.1"/>
    </source>
</evidence>
<accession>A0A8H6Z7R8</accession>
<keyword evidence="1" id="KW-0472">Membrane</keyword>
<proteinExistence type="predicted"/>
<organism evidence="3 4">
    <name type="scientific">Mycena sanguinolenta</name>
    <dbReference type="NCBI Taxonomy" id="230812"/>
    <lineage>
        <taxon>Eukaryota</taxon>
        <taxon>Fungi</taxon>
        <taxon>Dikarya</taxon>
        <taxon>Basidiomycota</taxon>
        <taxon>Agaricomycotina</taxon>
        <taxon>Agaricomycetes</taxon>
        <taxon>Agaricomycetidae</taxon>
        <taxon>Agaricales</taxon>
        <taxon>Marasmiineae</taxon>
        <taxon>Mycenaceae</taxon>
        <taxon>Mycena</taxon>
    </lineage>
</organism>
<evidence type="ECO:0000256" key="1">
    <source>
        <dbReference type="SAM" id="Phobius"/>
    </source>
</evidence>
<dbReference type="PANTHER" id="PTHR40465:SF1">
    <property type="entry name" value="DUF6534 DOMAIN-CONTAINING PROTEIN"/>
    <property type="match status" value="1"/>
</dbReference>
<keyword evidence="1" id="KW-1133">Transmembrane helix</keyword>
<feature type="domain" description="DUF6534" evidence="2">
    <location>
        <begin position="168"/>
        <end position="256"/>
    </location>
</feature>
<feature type="transmembrane region" description="Helical" evidence="1">
    <location>
        <begin position="50"/>
        <end position="71"/>
    </location>
</feature>
<evidence type="ECO:0000259" key="2">
    <source>
        <dbReference type="Pfam" id="PF20152"/>
    </source>
</evidence>
<protein>
    <recommendedName>
        <fullName evidence="2">DUF6534 domain-containing protein</fullName>
    </recommendedName>
</protein>
<sequence length="346" mass="38642">MSIIPGVEIARLTGPMILGYMWSYMLYGVLLVQIYMYTELFPTDRPGLKLLVWVDFFFETVFTVLMTIAAWSMFGDGWGNPAILLQLNWTWGVMPLLSGILSGLAQGFYIWRIWHLTKSFWIPVPITLAVLAQLGGLWWFGIKWNIGLWHVSVLPPLSGGVTVWLAGSAVCDVLITIALTAVLWRRKKETKFSETSGILNRLIRLSIETGALTSITATVEVILWLGWEEFNYHFTLFLMLGKMYSNVLMATLNCRNPIFLKGSSNSQGVVNSQGGTTSIGHVNPPLQPAFWSEPNDRPRVPVVNAVRGVHVSRNIYVDNSTDSIVMTNFNLGAPRDDVEKGSVGKL</sequence>
<dbReference type="PANTHER" id="PTHR40465">
    <property type="entry name" value="CHROMOSOME 1, WHOLE GENOME SHOTGUN SEQUENCE"/>
    <property type="match status" value="1"/>
</dbReference>
<feature type="transmembrane region" description="Helical" evidence="1">
    <location>
        <begin position="205"/>
        <end position="226"/>
    </location>
</feature>
<feature type="transmembrane region" description="Helical" evidence="1">
    <location>
        <begin position="91"/>
        <end position="111"/>
    </location>
</feature>